<evidence type="ECO:0000313" key="1">
    <source>
        <dbReference type="EMBL" id="RNA17559.1"/>
    </source>
</evidence>
<evidence type="ECO:0000313" key="2">
    <source>
        <dbReference type="Proteomes" id="UP000276133"/>
    </source>
</evidence>
<accession>A0A3M7R258</accession>
<protein>
    <submittedName>
        <fullName evidence="1">Uncharacterized protein</fullName>
    </submittedName>
</protein>
<proteinExistence type="predicted"/>
<comment type="caution">
    <text evidence="1">The sequence shown here is derived from an EMBL/GenBank/DDBJ whole genome shotgun (WGS) entry which is preliminary data.</text>
</comment>
<organism evidence="1 2">
    <name type="scientific">Brachionus plicatilis</name>
    <name type="common">Marine rotifer</name>
    <name type="synonym">Brachionus muelleri</name>
    <dbReference type="NCBI Taxonomy" id="10195"/>
    <lineage>
        <taxon>Eukaryota</taxon>
        <taxon>Metazoa</taxon>
        <taxon>Spiralia</taxon>
        <taxon>Gnathifera</taxon>
        <taxon>Rotifera</taxon>
        <taxon>Eurotatoria</taxon>
        <taxon>Monogononta</taxon>
        <taxon>Pseudotrocha</taxon>
        <taxon>Ploima</taxon>
        <taxon>Brachionidae</taxon>
        <taxon>Brachionus</taxon>
    </lineage>
</organism>
<reference evidence="1 2" key="1">
    <citation type="journal article" date="2018" name="Sci. Rep.">
        <title>Genomic signatures of local adaptation to the degree of environmental predictability in rotifers.</title>
        <authorList>
            <person name="Franch-Gras L."/>
            <person name="Hahn C."/>
            <person name="Garcia-Roger E.M."/>
            <person name="Carmona M.J."/>
            <person name="Serra M."/>
            <person name="Gomez A."/>
        </authorList>
    </citation>
    <scope>NUCLEOTIDE SEQUENCE [LARGE SCALE GENOMIC DNA]</scope>
    <source>
        <strain evidence="1">HYR1</strain>
    </source>
</reference>
<name>A0A3M7R258_BRAPC</name>
<gene>
    <name evidence="1" type="ORF">BpHYR1_035606</name>
</gene>
<sequence>MTNVVKNILLPFIEIDNIDKQSNAMSLLKSIKKFEFYFYSKRFRTECYKEPTELSAKDTIFEIYTKTINILIETISSRFEIENIGRIETIYSLFTETERQNNNFKDLLSIYTRN</sequence>
<dbReference type="Proteomes" id="UP000276133">
    <property type="component" value="Unassembled WGS sequence"/>
</dbReference>
<keyword evidence="2" id="KW-1185">Reference proteome</keyword>
<dbReference type="OrthoDB" id="10557801at2759"/>
<dbReference type="AlphaFoldDB" id="A0A3M7R258"/>
<dbReference type="EMBL" id="REGN01004434">
    <property type="protein sequence ID" value="RNA17559.1"/>
    <property type="molecule type" value="Genomic_DNA"/>
</dbReference>